<evidence type="ECO:0000256" key="3">
    <source>
        <dbReference type="ARBA" id="ARBA00023134"/>
    </source>
</evidence>
<organism evidence="8 9">
    <name type="scientific">Hypsibius exemplaris</name>
    <name type="common">Freshwater tardigrade</name>
    <dbReference type="NCBI Taxonomy" id="2072580"/>
    <lineage>
        <taxon>Eukaryota</taxon>
        <taxon>Metazoa</taxon>
        <taxon>Ecdysozoa</taxon>
        <taxon>Tardigrada</taxon>
        <taxon>Eutardigrada</taxon>
        <taxon>Parachela</taxon>
        <taxon>Hypsibioidea</taxon>
        <taxon>Hypsibiidae</taxon>
        <taxon>Hypsibius</taxon>
    </lineage>
</organism>
<reference evidence="9" key="1">
    <citation type="submission" date="2017-01" db="EMBL/GenBank/DDBJ databases">
        <title>Comparative genomics of anhydrobiosis in the tardigrade Hypsibius dujardini.</title>
        <authorList>
            <person name="Yoshida Y."/>
            <person name="Koutsovoulos G."/>
            <person name="Laetsch D."/>
            <person name="Stevens L."/>
            <person name="Kumar S."/>
            <person name="Horikawa D."/>
            <person name="Ishino K."/>
            <person name="Komine S."/>
            <person name="Tomita M."/>
            <person name="Blaxter M."/>
            <person name="Arakawa K."/>
        </authorList>
    </citation>
    <scope>NUCLEOTIDE SEQUENCE [LARGE SCALE GENOMIC DNA]</scope>
    <source>
        <strain evidence="9">Z151</strain>
    </source>
</reference>
<evidence type="ECO:0000256" key="1">
    <source>
        <dbReference type="ARBA" id="ARBA00006270"/>
    </source>
</evidence>
<dbReference type="GO" id="GO:0008333">
    <property type="term" value="P:endosome to lysosome transport"/>
    <property type="evidence" value="ECO:0007669"/>
    <property type="project" value="TreeGrafter"/>
</dbReference>
<dbReference type="SMART" id="SM00174">
    <property type="entry name" value="RHO"/>
    <property type="match status" value="1"/>
</dbReference>
<dbReference type="PANTHER" id="PTHR47981:SF39">
    <property type="entry name" value="RAS-RELATED PROTEIN RAB"/>
    <property type="match status" value="1"/>
</dbReference>
<evidence type="ECO:0000256" key="7">
    <source>
        <dbReference type="SAM" id="MobiDB-lite"/>
    </source>
</evidence>
<dbReference type="PROSITE" id="PS51419">
    <property type="entry name" value="RAB"/>
    <property type="match status" value="1"/>
</dbReference>
<dbReference type="InterPro" id="IPR030697">
    <property type="entry name" value="Rab29/Rab38/Rab32"/>
</dbReference>
<dbReference type="Proteomes" id="UP000192578">
    <property type="component" value="Unassembled WGS sequence"/>
</dbReference>
<dbReference type="GO" id="GO:0016020">
    <property type="term" value="C:membrane"/>
    <property type="evidence" value="ECO:0007669"/>
    <property type="project" value="UniProtKB-SubCell"/>
</dbReference>
<dbReference type="GO" id="GO:0005525">
    <property type="term" value="F:GTP binding"/>
    <property type="evidence" value="ECO:0007669"/>
    <property type="project" value="UniProtKB-UniRule"/>
</dbReference>
<dbReference type="EMBL" id="MTYJ01000018">
    <property type="protein sequence ID" value="OQV22297.1"/>
    <property type="molecule type" value="Genomic_DNA"/>
</dbReference>
<feature type="compositionally biased region" description="Polar residues" evidence="7">
    <location>
        <begin position="279"/>
        <end position="290"/>
    </location>
</feature>
<dbReference type="FunFam" id="3.40.50.300:FF:000222">
    <property type="entry name" value="RAB32, member RAS oncogene family"/>
    <property type="match status" value="1"/>
</dbReference>
<keyword evidence="4 6" id="KW-0449">Lipoprotein</keyword>
<dbReference type="NCBIfam" id="TIGR00231">
    <property type="entry name" value="small_GTP"/>
    <property type="match status" value="1"/>
</dbReference>
<dbReference type="InterPro" id="IPR005225">
    <property type="entry name" value="Small_GTP-bd"/>
</dbReference>
<dbReference type="PROSITE" id="PS51421">
    <property type="entry name" value="RAS"/>
    <property type="match status" value="1"/>
</dbReference>
<protein>
    <recommendedName>
        <fullName evidence="6">Ras-related protein Rab</fullName>
    </recommendedName>
</protein>
<comment type="function">
    <text evidence="6">The small GTPases Rab are key regulators in vesicle trafficking.</text>
</comment>
<evidence type="ECO:0000313" key="9">
    <source>
        <dbReference type="Proteomes" id="UP000192578"/>
    </source>
</evidence>
<dbReference type="SMART" id="SM00176">
    <property type="entry name" value="RAN"/>
    <property type="match status" value="1"/>
</dbReference>
<dbReference type="Pfam" id="PF00071">
    <property type="entry name" value="Ras"/>
    <property type="match status" value="1"/>
</dbReference>
<evidence type="ECO:0000256" key="5">
    <source>
        <dbReference type="ARBA" id="ARBA00023289"/>
    </source>
</evidence>
<gene>
    <name evidence="8" type="ORF">BV898_03797</name>
</gene>
<feature type="region of interest" description="Disordered" evidence="7">
    <location>
        <begin position="264"/>
        <end position="290"/>
    </location>
</feature>
<dbReference type="AlphaFoldDB" id="A0A1W0X423"/>
<dbReference type="SMART" id="SM00175">
    <property type="entry name" value="RAB"/>
    <property type="match status" value="1"/>
</dbReference>
<dbReference type="Gene3D" id="3.40.50.300">
    <property type="entry name" value="P-loop containing nucleotide triphosphate hydrolases"/>
    <property type="match status" value="1"/>
</dbReference>
<dbReference type="GO" id="GO:0003924">
    <property type="term" value="F:GTPase activity"/>
    <property type="evidence" value="ECO:0007669"/>
    <property type="project" value="UniProtKB-UniRule"/>
</dbReference>
<keyword evidence="2 6" id="KW-0547">Nucleotide-binding</keyword>
<comment type="caution">
    <text evidence="8">The sequence shown here is derived from an EMBL/GenBank/DDBJ whole genome shotgun (WGS) entry which is preliminary data.</text>
</comment>
<evidence type="ECO:0000256" key="4">
    <source>
        <dbReference type="ARBA" id="ARBA00023288"/>
    </source>
</evidence>
<dbReference type="PANTHER" id="PTHR47981">
    <property type="entry name" value="RAB FAMILY"/>
    <property type="match status" value="1"/>
</dbReference>
<dbReference type="PRINTS" id="PR00449">
    <property type="entry name" value="RASTRNSFRMNG"/>
</dbReference>
<keyword evidence="3 6" id="KW-0342">GTP-binding</keyword>
<dbReference type="InterPro" id="IPR001806">
    <property type="entry name" value="Small_GTPase"/>
</dbReference>
<keyword evidence="9" id="KW-1185">Reference proteome</keyword>
<comment type="similarity">
    <text evidence="1 6">Belongs to the small GTPase superfamily. Rab family.</text>
</comment>
<dbReference type="OrthoDB" id="245989at2759"/>
<comment type="subcellular location">
    <subcellularLocation>
        <location evidence="6">Membrane</location>
        <topology evidence="6">Lipid-anchor</topology>
    </subcellularLocation>
</comment>
<dbReference type="SUPFAM" id="SSF52540">
    <property type="entry name" value="P-loop containing nucleoside triphosphate hydrolases"/>
    <property type="match status" value="1"/>
</dbReference>
<keyword evidence="6" id="KW-0472">Membrane</keyword>
<sequence>MAAVESIPSTTGQGQQILVSLVEKPVVPPVKRLSVTTQEDATVPSSSSRHVITSQSQPLPYAATQMSISPPPSLLRSDGKRREKLYKVLVIGDIGVGKTSVVKRYVHRFFSQQYRATIGVDFALKIINWDQNTVIRLQLWDIAGQERFGHMTRVYYKDAVGAFIVFDTTRGATFDAVAKWKKDLDQKVELPDGKLVPCVLLGNKCDQPRDSQTPEGTRMDQFLKENEFSGFFETSAKENIGIDQAARFLLSKIIENDSPVPQELDKDRLRLDGTGPIGRTSTQEPNNCSC</sequence>
<keyword evidence="5 6" id="KW-0636">Prenylation</keyword>
<evidence type="ECO:0000256" key="6">
    <source>
        <dbReference type="RuleBase" id="RU367128"/>
    </source>
</evidence>
<dbReference type="GO" id="GO:0005770">
    <property type="term" value="C:late endosome"/>
    <property type="evidence" value="ECO:0007669"/>
    <property type="project" value="TreeGrafter"/>
</dbReference>
<name>A0A1W0X423_HYPEX</name>
<evidence type="ECO:0000313" key="8">
    <source>
        <dbReference type="EMBL" id="OQV22297.1"/>
    </source>
</evidence>
<proteinExistence type="inferred from homology"/>
<dbReference type="SMART" id="SM00173">
    <property type="entry name" value="RAS"/>
    <property type="match status" value="1"/>
</dbReference>
<dbReference type="GO" id="GO:0005764">
    <property type="term" value="C:lysosome"/>
    <property type="evidence" value="ECO:0007669"/>
    <property type="project" value="TreeGrafter"/>
</dbReference>
<dbReference type="InterPro" id="IPR027417">
    <property type="entry name" value="P-loop_NTPase"/>
</dbReference>
<evidence type="ECO:0000256" key="2">
    <source>
        <dbReference type="ARBA" id="ARBA00022741"/>
    </source>
</evidence>
<dbReference type="CDD" id="cd04107">
    <property type="entry name" value="Rab32_Rab38"/>
    <property type="match status" value="1"/>
</dbReference>
<accession>A0A1W0X423</accession>
<dbReference type="GO" id="GO:0005802">
    <property type="term" value="C:trans-Golgi network"/>
    <property type="evidence" value="ECO:0007669"/>
    <property type="project" value="UniProtKB-UniRule"/>
</dbReference>
<dbReference type="GO" id="GO:0045335">
    <property type="term" value="C:phagocytic vesicle"/>
    <property type="evidence" value="ECO:0007669"/>
    <property type="project" value="TreeGrafter"/>
</dbReference>
<dbReference type="GO" id="GO:0090385">
    <property type="term" value="P:phagosome-lysosome fusion"/>
    <property type="evidence" value="ECO:0007669"/>
    <property type="project" value="TreeGrafter"/>
</dbReference>